<feature type="non-terminal residue" evidence="2">
    <location>
        <position position="72"/>
    </location>
</feature>
<comment type="caution">
    <text evidence="2">The sequence shown here is derived from an EMBL/GenBank/DDBJ whole genome shotgun (WGS) entry which is preliminary data.</text>
</comment>
<feature type="signal peptide" evidence="1">
    <location>
        <begin position="1"/>
        <end position="17"/>
    </location>
</feature>
<proteinExistence type="predicted"/>
<sequence length="72" mass="8199">PAAGSIVVVIGWEMALTVPMWRAACWPPWFAGRPLCEAQVFRDAYVCALSEARVLHVMQNAQHEPRRRFAEF</sequence>
<keyword evidence="1" id="KW-0732">Signal</keyword>
<evidence type="ECO:0000313" key="2">
    <source>
        <dbReference type="EMBL" id="KAJ7226666.1"/>
    </source>
</evidence>
<evidence type="ECO:0000313" key="3">
    <source>
        <dbReference type="Proteomes" id="UP001219525"/>
    </source>
</evidence>
<dbReference type="EMBL" id="JARJCW010000003">
    <property type="protein sequence ID" value="KAJ7226666.1"/>
    <property type="molecule type" value="Genomic_DNA"/>
</dbReference>
<feature type="non-terminal residue" evidence="2">
    <location>
        <position position="1"/>
    </location>
</feature>
<protein>
    <submittedName>
        <fullName evidence="2">Uncharacterized protein</fullName>
    </submittedName>
</protein>
<reference evidence="2" key="1">
    <citation type="submission" date="2023-03" db="EMBL/GenBank/DDBJ databases">
        <title>Massive genome expansion in bonnet fungi (Mycena s.s.) driven by repeated elements and novel gene families across ecological guilds.</title>
        <authorList>
            <consortium name="Lawrence Berkeley National Laboratory"/>
            <person name="Harder C.B."/>
            <person name="Miyauchi S."/>
            <person name="Viragh M."/>
            <person name="Kuo A."/>
            <person name="Thoen E."/>
            <person name="Andreopoulos B."/>
            <person name="Lu D."/>
            <person name="Skrede I."/>
            <person name="Drula E."/>
            <person name="Henrissat B."/>
            <person name="Morin E."/>
            <person name="Kohler A."/>
            <person name="Barry K."/>
            <person name="LaButti K."/>
            <person name="Morin E."/>
            <person name="Salamov A."/>
            <person name="Lipzen A."/>
            <person name="Mereny Z."/>
            <person name="Hegedus B."/>
            <person name="Baldrian P."/>
            <person name="Stursova M."/>
            <person name="Weitz H."/>
            <person name="Taylor A."/>
            <person name="Grigoriev I.V."/>
            <person name="Nagy L.G."/>
            <person name="Martin F."/>
            <person name="Kauserud H."/>
        </authorList>
    </citation>
    <scope>NUCLEOTIDE SEQUENCE</scope>
    <source>
        <strain evidence="2">9144</strain>
    </source>
</reference>
<evidence type="ECO:0000256" key="1">
    <source>
        <dbReference type="SAM" id="SignalP"/>
    </source>
</evidence>
<organism evidence="2 3">
    <name type="scientific">Mycena pura</name>
    <dbReference type="NCBI Taxonomy" id="153505"/>
    <lineage>
        <taxon>Eukaryota</taxon>
        <taxon>Fungi</taxon>
        <taxon>Dikarya</taxon>
        <taxon>Basidiomycota</taxon>
        <taxon>Agaricomycotina</taxon>
        <taxon>Agaricomycetes</taxon>
        <taxon>Agaricomycetidae</taxon>
        <taxon>Agaricales</taxon>
        <taxon>Marasmiineae</taxon>
        <taxon>Mycenaceae</taxon>
        <taxon>Mycena</taxon>
    </lineage>
</organism>
<name>A0AAD7E3Z8_9AGAR</name>
<gene>
    <name evidence="2" type="ORF">GGX14DRAFT_330578</name>
</gene>
<dbReference type="Proteomes" id="UP001219525">
    <property type="component" value="Unassembled WGS sequence"/>
</dbReference>
<feature type="chain" id="PRO_5042240310" evidence="1">
    <location>
        <begin position="18"/>
        <end position="72"/>
    </location>
</feature>
<keyword evidence="3" id="KW-1185">Reference proteome</keyword>
<dbReference type="AlphaFoldDB" id="A0AAD7E3Z8"/>
<accession>A0AAD7E3Z8</accession>